<proteinExistence type="predicted"/>
<reference evidence="7" key="1">
    <citation type="submission" date="2023-03" db="EMBL/GenBank/DDBJ databases">
        <title>Massive genome expansion in bonnet fungi (Mycena s.s.) driven by repeated elements and novel gene families across ecological guilds.</title>
        <authorList>
            <consortium name="Lawrence Berkeley National Laboratory"/>
            <person name="Harder C.B."/>
            <person name="Miyauchi S."/>
            <person name="Viragh M."/>
            <person name="Kuo A."/>
            <person name="Thoen E."/>
            <person name="Andreopoulos B."/>
            <person name="Lu D."/>
            <person name="Skrede I."/>
            <person name="Drula E."/>
            <person name="Henrissat B."/>
            <person name="Morin E."/>
            <person name="Kohler A."/>
            <person name="Barry K."/>
            <person name="LaButti K."/>
            <person name="Morin E."/>
            <person name="Salamov A."/>
            <person name="Lipzen A."/>
            <person name="Mereny Z."/>
            <person name="Hegedus B."/>
            <person name="Baldrian P."/>
            <person name="Stursova M."/>
            <person name="Weitz H."/>
            <person name="Taylor A."/>
            <person name="Grigoriev I.V."/>
            <person name="Nagy L.G."/>
            <person name="Martin F."/>
            <person name="Kauserud H."/>
        </authorList>
    </citation>
    <scope>NUCLEOTIDE SEQUENCE</scope>
    <source>
        <strain evidence="7">CBHHK182m</strain>
    </source>
</reference>
<feature type="region of interest" description="Disordered" evidence="5">
    <location>
        <begin position="720"/>
        <end position="748"/>
    </location>
</feature>
<accession>A0AAD7JG43</accession>
<feature type="compositionally biased region" description="Basic and acidic residues" evidence="5">
    <location>
        <begin position="952"/>
        <end position="964"/>
    </location>
</feature>
<keyword evidence="1" id="KW-0479">Metal-binding</keyword>
<feature type="region of interest" description="Disordered" evidence="5">
    <location>
        <begin position="1064"/>
        <end position="1085"/>
    </location>
</feature>
<gene>
    <name evidence="7" type="ORF">B0H16DRAFT_1688436</name>
</gene>
<evidence type="ECO:0000256" key="3">
    <source>
        <dbReference type="ARBA" id="ARBA00022833"/>
    </source>
</evidence>
<evidence type="ECO:0000256" key="1">
    <source>
        <dbReference type="ARBA" id="ARBA00022723"/>
    </source>
</evidence>
<organism evidence="7 8">
    <name type="scientific">Mycena metata</name>
    <dbReference type="NCBI Taxonomy" id="1033252"/>
    <lineage>
        <taxon>Eukaryota</taxon>
        <taxon>Fungi</taxon>
        <taxon>Dikarya</taxon>
        <taxon>Basidiomycota</taxon>
        <taxon>Agaricomycotina</taxon>
        <taxon>Agaricomycetes</taxon>
        <taxon>Agaricomycetidae</taxon>
        <taxon>Agaricales</taxon>
        <taxon>Marasmiineae</taxon>
        <taxon>Mycenaceae</taxon>
        <taxon>Mycena</taxon>
    </lineage>
</organism>
<dbReference type="InterPro" id="IPR002893">
    <property type="entry name" value="Znf_MYND"/>
</dbReference>
<name>A0AAD7JG43_9AGAR</name>
<feature type="compositionally biased region" description="Basic residues" evidence="5">
    <location>
        <begin position="862"/>
        <end position="873"/>
    </location>
</feature>
<evidence type="ECO:0000256" key="4">
    <source>
        <dbReference type="PROSITE-ProRule" id="PRU00134"/>
    </source>
</evidence>
<comment type="caution">
    <text evidence="7">The sequence shown here is derived from an EMBL/GenBank/DDBJ whole genome shotgun (WGS) entry which is preliminary data.</text>
</comment>
<keyword evidence="2 4" id="KW-0863">Zinc-finger</keyword>
<evidence type="ECO:0000313" key="8">
    <source>
        <dbReference type="Proteomes" id="UP001215598"/>
    </source>
</evidence>
<dbReference type="AlphaFoldDB" id="A0AAD7JG43"/>
<feature type="domain" description="MYND-type" evidence="6">
    <location>
        <begin position="419"/>
        <end position="457"/>
    </location>
</feature>
<dbReference type="Proteomes" id="UP001215598">
    <property type="component" value="Unassembled WGS sequence"/>
</dbReference>
<dbReference type="Gene3D" id="6.10.140.2220">
    <property type="match status" value="1"/>
</dbReference>
<dbReference type="SUPFAM" id="SSF144232">
    <property type="entry name" value="HIT/MYND zinc finger-like"/>
    <property type="match status" value="1"/>
</dbReference>
<feature type="region of interest" description="Disordered" evidence="5">
    <location>
        <begin position="859"/>
        <end position="920"/>
    </location>
</feature>
<dbReference type="GO" id="GO:0008270">
    <property type="term" value="F:zinc ion binding"/>
    <property type="evidence" value="ECO:0007669"/>
    <property type="project" value="UniProtKB-KW"/>
</dbReference>
<protein>
    <recommendedName>
        <fullName evidence="6">MYND-type domain-containing protein</fullName>
    </recommendedName>
</protein>
<keyword evidence="8" id="KW-1185">Reference proteome</keyword>
<dbReference type="Pfam" id="PF01753">
    <property type="entry name" value="zf-MYND"/>
    <property type="match status" value="1"/>
</dbReference>
<evidence type="ECO:0000313" key="7">
    <source>
        <dbReference type="EMBL" id="KAJ7761828.1"/>
    </source>
</evidence>
<evidence type="ECO:0000256" key="2">
    <source>
        <dbReference type="ARBA" id="ARBA00022771"/>
    </source>
</evidence>
<feature type="region of interest" description="Disordered" evidence="5">
    <location>
        <begin position="1122"/>
        <end position="1144"/>
    </location>
</feature>
<evidence type="ECO:0000259" key="6">
    <source>
        <dbReference type="PROSITE" id="PS50865"/>
    </source>
</evidence>
<evidence type="ECO:0000256" key="5">
    <source>
        <dbReference type="SAM" id="MobiDB-lite"/>
    </source>
</evidence>
<feature type="region of interest" description="Disordered" evidence="5">
    <location>
        <begin position="944"/>
        <end position="975"/>
    </location>
</feature>
<dbReference type="EMBL" id="JARKIB010000034">
    <property type="protein sequence ID" value="KAJ7761828.1"/>
    <property type="molecule type" value="Genomic_DNA"/>
</dbReference>
<keyword evidence="3" id="KW-0862">Zinc</keyword>
<feature type="compositionally biased region" description="Polar residues" evidence="5">
    <location>
        <begin position="885"/>
        <end position="895"/>
    </location>
</feature>
<dbReference type="PROSITE" id="PS50865">
    <property type="entry name" value="ZF_MYND_2"/>
    <property type="match status" value="1"/>
</dbReference>
<sequence length="1267" mass="139761">MNTHPALLAGSTSRLRHSLRSVALAAMNGSSRDIARIYTVVRAGTLPNHEALGLLPVIYANLDPMLIPSLDILDTLVPMSTLPSLDNATKTLSCLATLARMQDFPLNAIPNLWPRSWQWIEFIHLYHSCIPALTPPEVISTHLIHSQILLKFGDHPETSTAMFATEGVRRILAKGWATMVDHSFRPGEPASSTVIGIPLLALSDTKTDVHFQEVVDACGGTYKSLAFTLTKNISQVVMHSKARYASTSITPVLYFLREIFRVSPDFANYLLSRDIISSLMDFHPPPKASRTVELCLSTLIQYMDMPPGYPWVVKALRAGLLRHIITSAMSITTISEAGNCPELLLTVLPRSLVSYIVIAEMKKAFLELETMARSEKFSRSALFGHWNALRALVDHRAKLVDAWEATGRALSLACYNLKCHQVDRRECFRRCSICRTAVYCSRGCQRVDWMDGHRDECNVLLGAYLTFTKIGLLSHERNFIRALVHSDYRRLRVQISVTTVQFIAQYPNTLFFVGFDYTGINGVQYFVLPMSQLGPEENIPHCGRIARAPGRLTLHAVRIGHGTNWSNSGFPLYATTSQFHDGLLPLGSERHNGTHDGVGNVEWYENGTGVQNLTARDAQLDAATSPDTLPSTMAATLASQQRGTQECVDEKCRRIHDHTKSGGTGRTHRCLWAGVFDATRAWDEGADDEDGTIRIRWYQRARSGCIGTCRRPKSLRLTLGPSTGDMVAQRSEGEGGALSPRDDGLSRLRPTTDRRLRWGRLIWGGTTRQPEEPPAVRRRGLGHERWAAVEQAAVVSGISEDGLETGGGGRMRRSLRDPRKMERDGGHCCPPSWNKVDATEEEDDTCPRCCMRGVNDGATGRQGRRTKMQRRCIPRSGRVPGQISGAVQTGESESPPSAGATKIDARDGEDGGATDIGMSGVKGTMDQAAAEGAKWRGGYSVPGTACTTAGSEGRDGDEQKHEPWTGELESPPSTRKGRVKIAVFTRQPSLHRSTRGRKVHMYAQWIRQHPREVLDRAMSDGVTRREEWRRGARRAHAVLPRRAYAQVEGVALPTALRATWTRTSRAREGEARAKRHRPRGEPTRENRWEVSMRSRVMRILDALVTEAPNMHAGVGDGREAAAGNVKRGLQQETMSEGESGSRMRGMTCAWRRGKRLNGVKDARLMEPRAALDETKRVLDWRGVAAGQTGASSTELDFGRHVGLKQEEANASHEVGEITPCNDSGCTLVDRGELHRATPSDHDNMRALGEITLGLDGGEAQNVVGSGA</sequence>